<gene>
    <name evidence="2" type="ORF">H8R94_08970</name>
</gene>
<dbReference type="Pfam" id="PF00535">
    <property type="entry name" value="Glycos_transf_2"/>
    <property type="match status" value="1"/>
</dbReference>
<protein>
    <submittedName>
        <fullName evidence="2">Glycosyltransferase family 2 protein</fullName>
    </submittedName>
</protein>
<feature type="domain" description="Glycosyltransferase 2-like" evidence="1">
    <location>
        <begin position="5"/>
        <end position="115"/>
    </location>
</feature>
<sequence length="318" mass="36545">MKVSIITAFYKGNAYMADYKKMIRANQKNLESADELESVIINDSPEESVVLPEDGGDCNIWIYDQKQNGGIHAARVRGLSLCTGDYVIFLDQDDRLREDAVATFIATMKKYQTEADKVHATLGQEFSRTKIAQIMRYPVLVSNALMEQKDGEVLWYRTDYHKKLVGDYRTYLRIGNQIVSPGQCLIPKAMIPAVWTQHIGKKNGSDDYFLWLLLLCQRTPFSFVDQPLYVHGYTAQNLSADAKKMDDSTYEFIHVLEEEKVMDPKDIRLLRRTISYKDKFRGGSAGAKAFSTLRNLDIFLPNLIFKWRSKTPYGFNRE</sequence>
<dbReference type="InterPro" id="IPR029044">
    <property type="entry name" value="Nucleotide-diphossugar_trans"/>
</dbReference>
<comment type="caution">
    <text evidence="2">The sequence shown here is derived from an EMBL/GenBank/DDBJ whole genome shotgun (WGS) entry which is preliminary data.</text>
</comment>
<dbReference type="RefSeq" id="WP_186854452.1">
    <property type="nucleotide sequence ID" value="NZ_JACOPG010000003.1"/>
</dbReference>
<dbReference type="Gene3D" id="3.90.550.10">
    <property type="entry name" value="Spore Coat Polysaccharide Biosynthesis Protein SpsA, Chain A"/>
    <property type="match status" value="1"/>
</dbReference>
<reference evidence="2 3" key="1">
    <citation type="submission" date="2020-08" db="EMBL/GenBank/DDBJ databases">
        <title>Genome public.</title>
        <authorList>
            <person name="Liu C."/>
            <person name="Sun Q."/>
        </authorList>
    </citation>
    <scope>NUCLEOTIDE SEQUENCE [LARGE SCALE GENOMIC DNA]</scope>
    <source>
        <strain evidence="2 3">NSJ-9</strain>
    </source>
</reference>
<proteinExistence type="predicted"/>
<evidence type="ECO:0000259" key="1">
    <source>
        <dbReference type="Pfam" id="PF00535"/>
    </source>
</evidence>
<organism evidence="2 3">
    <name type="scientific">Roseburia lenta</name>
    <dbReference type="NCBI Taxonomy" id="2763061"/>
    <lineage>
        <taxon>Bacteria</taxon>
        <taxon>Bacillati</taxon>
        <taxon>Bacillota</taxon>
        <taxon>Clostridia</taxon>
        <taxon>Lachnospirales</taxon>
        <taxon>Lachnospiraceae</taxon>
        <taxon>Roseburia</taxon>
    </lineage>
</organism>
<keyword evidence="3" id="KW-1185">Reference proteome</keyword>
<dbReference type="CDD" id="cd00761">
    <property type="entry name" value="Glyco_tranf_GTA_type"/>
    <property type="match status" value="1"/>
</dbReference>
<dbReference type="EMBL" id="JACOPG010000003">
    <property type="protein sequence ID" value="MBC5686728.1"/>
    <property type="molecule type" value="Genomic_DNA"/>
</dbReference>
<dbReference type="SUPFAM" id="SSF53448">
    <property type="entry name" value="Nucleotide-diphospho-sugar transferases"/>
    <property type="match status" value="1"/>
</dbReference>
<name>A0ABR7GH09_9FIRM</name>
<dbReference type="InterPro" id="IPR001173">
    <property type="entry name" value="Glyco_trans_2-like"/>
</dbReference>
<dbReference type="Proteomes" id="UP000643810">
    <property type="component" value="Unassembled WGS sequence"/>
</dbReference>
<accession>A0ABR7GH09</accession>
<evidence type="ECO:0000313" key="2">
    <source>
        <dbReference type="EMBL" id="MBC5686728.1"/>
    </source>
</evidence>
<evidence type="ECO:0000313" key="3">
    <source>
        <dbReference type="Proteomes" id="UP000643810"/>
    </source>
</evidence>